<evidence type="ECO:0000313" key="3">
    <source>
        <dbReference type="EMBL" id="CAB4725200.1"/>
    </source>
</evidence>
<evidence type="ECO:0000313" key="5">
    <source>
        <dbReference type="EMBL" id="CAB4877040.1"/>
    </source>
</evidence>
<name>A0A6J6VXC2_9ZZZZ</name>
<dbReference type="InterPro" id="IPR011042">
    <property type="entry name" value="6-blade_b-propeller_TolB-like"/>
</dbReference>
<dbReference type="EMBL" id="CAFBMF010000060">
    <property type="protein sequence ID" value="CAB4902507.1"/>
    <property type="molecule type" value="Genomic_DNA"/>
</dbReference>
<feature type="domain" description="Glucose/Sorbosone dehydrogenase" evidence="2">
    <location>
        <begin position="55"/>
        <end position="366"/>
    </location>
</feature>
<dbReference type="PANTHER" id="PTHR19328:SF75">
    <property type="entry name" value="ALDOSE SUGAR DEHYDROGENASE YLII"/>
    <property type="match status" value="1"/>
</dbReference>
<dbReference type="PANTHER" id="PTHR19328">
    <property type="entry name" value="HEDGEHOG-INTERACTING PROTEIN"/>
    <property type="match status" value="1"/>
</dbReference>
<proteinExistence type="predicted"/>
<dbReference type="InterPro" id="IPR012938">
    <property type="entry name" value="Glc/Sorbosone_DH"/>
</dbReference>
<dbReference type="AlphaFoldDB" id="A0A6J6VXC2"/>
<evidence type="ECO:0000256" key="1">
    <source>
        <dbReference type="SAM" id="MobiDB-lite"/>
    </source>
</evidence>
<dbReference type="EMBL" id="CAEZZP010000074">
    <property type="protein sequence ID" value="CAB4776800.1"/>
    <property type="molecule type" value="Genomic_DNA"/>
</dbReference>
<protein>
    <submittedName>
        <fullName evidence="4">Unannotated protein</fullName>
    </submittedName>
</protein>
<dbReference type="Gene3D" id="2.120.10.30">
    <property type="entry name" value="TolB, C-terminal domain"/>
    <property type="match status" value="1"/>
</dbReference>
<evidence type="ECO:0000313" key="6">
    <source>
        <dbReference type="EMBL" id="CAB4902507.1"/>
    </source>
</evidence>
<sequence>MPAESTSTTSQNTTTTTTISKPPPPPNFDPLPPTSELEKLDLKLTPVADIPLALGMAWSDEQKYFYVITQKGEVFRTPPDFSTVELAIDLVDQVTPYSFESERGMTGVAISPIDGRLFLTYNDLNKDTNVVSYAFNNGMPDPSTRRLVLFVKQPGISHKAGNLIFDESGALYISLGDGGGNKGATSQDYTSLLGSILKIIPNIDGDGYTVPTDNPFVDDPTRAPEIYVKGLRQPHRFALNHANGDIYITDVGESTNEELNYLPAGTSGVNFGWPFMEGLEQRKNGGMYEFTPPIYQFAHPSWIAIIAGFVYHGEKIPKMKGALLFGDMAGKLSLLGRDGITILKISESGNILTSFAEGPDGELYSLSRTGGIKRIDPV</sequence>
<feature type="compositionally biased region" description="Low complexity" evidence="1">
    <location>
        <begin position="1"/>
        <end position="20"/>
    </location>
</feature>
<evidence type="ECO:0000313" key="4">
    <source>
        <dbReference type="EMBL" id="CAB4776800.1"/>
    </source>
</evidence>
<dbReference type="SUPFAM" id="SSF50952">
    <property type="entry name" value="Soluble quinoprotein glucose dehydrogenase"/>
    <property type="match status" value="1"/>
</dbReference>
<dbReference type="InterPro" id="IPR011041">
    <property type="entry name" value="Quinoprot_gluc/sorb_DH_b-prop"/>
</dbReference>
<dbReference type="EMBL" id="CAEZYH010000066">
    <property type="protein sequence ID" value="CAB4725200.1"/>
    <property type="molecule type" value="Genomic_DNA"/>
</dbReference>
<feature type="region of interest" description="Disordered" evidence="1">
    <location>
        <begin position="1"/>
        <end position="35"/>
    </location>
</feature>
<evidence type="ECO:0000259" key="2">
    <source>
        <dbReference type="Pfam" id="PF07995"/>
    </source>
</evidence>
<feature type="compositionally biased region" description="Pro residues" evidence="1">
    <location>
        <begin position="21"/>
        <end position="33"/>
    </location>
</feature>
<dbReference type="EMBL" id="CAFBLJ010000077">
    <property type="protein sequence ID" value="CAB4877040.1"/>
    <property type="molecule type" value="Genomic_DNA"/>
</dbReference>
<gene>
    <name evidence="3" type="ORF">UFOPK2658_01349</name>
    <name evidence="4" type="ORF">UFOPK2880_01161</name>
    <name evidence="5" type="ORF">UFOPK3304_01330</name>
    <name evidence="6" type="ORF">UFOPK3494_01017</name>
</gene>
<organism evidence="4">
    <name type="scientific">freshwater metagenome</name>
    <dbReference type="NCBI Taxonomy" id="449393"/>
    <lineage>
        <taxon>unclassified sequences</taxon>
        <taxon>metagenomes</taxon>
        <taxon>ecological metagenomes</taxon>
    </lineage>
</organism>
<dbReference type="Pfam" id="PF07995">
    <property type="entry name" value="GSDH"/>
    <property type="match status" value="1"/>
</dbReference>
<reference evidence="4" key="1">
    <citation type="submission" date="2020-05" db="EMBL/GenBank/DDBJ databases">
        <authorList>
            <person name="Chiriac C."/>
            <person name="Salcher M."/>
            <person name="Ghai R."/>
            <person name="Kavagutti S V."/>
        </authorList>
    </citation>
    <scope>NUCLEOTIDE SEQUENCE</scope>
</reference>
<accession>A0A6J6VXC2</accession>